<evidence type="ECO:0000313" key="3">
    <source>
        <dbReference type="EMBL" id="OAV95331.1"/>
    </source>
</evidence>
<evidence type="ECO:0000256" key="2">
    <source>
        <dbReference type="SAM" id="SignalP"/>
    </source>
</evidence>
<dbReference type="VEuPathDB" id="FungiDB:PTTG_26720"/>
<dbReference type="STRING" id="630390.A0A180GS10"/>
<feature type="signal peptide" evidence="2">
    <location>
        <begin position="1"/>
        <end position="24"/>
    </location>
</feature>
<feature type="chain" id="PRO_5008110219" evidence="2">
    <location>
        <begin position="25"/>
        <end position="942"/>
    </location>
</feature>
<dbReference type="EnsemblFungi" id="PTTG_26720-t43_1">
    <property type="protein sequence ID" value="PTTG_26720-t43_1-p1"/>
    <property type="gene ID" value="PTTG_26720"/>
</dbReference>
<accession>A0A180GS10</accession>
<evidence type="ECO:0000313" key="5">
    <source>
        <dbReference type="Proteomes" id="UP000005240"/>
    </source>
</evidence>
<dbReference type="EMBL" id="ADAS02000030">
    <property type="protein sequence ID" value="OAV95331.1"/>
    <property type="molecule type" value="Genomic_DNA"/>
</dbReference>
<reference evidence="3" key="2">
    <citation type="submission" date="2016-05" db="EMBL/GenBank/DDBJ databases">
        <title>Comparative analysis highlights variable genome content of wheat rusts and divergence of the mating loci.</title>
        <authorList>
            <person name="Cuomo C.A."/>
            <person name="Bakkeren G."/>
            <person name="Szabo L."/>
            <person name="Khalil H."/>
            <person name="Joly D."/>
            <person name="Goldberg J."/>
            <person name="Young S."/>
            <person name="Zeng Q."/>
            <person name="Fellers J."/>
        </authorList>
    </citation>
    <scope>NUCLEOTIDE SEQUENCE [LARGE SCALE GENOMIC DNA]</scope>
    <source>
        <strain evidence="3">1-1 BBBD Race 1</strain>
    </source>
</reference>
<feature type="compositionally biased region" description="Low complexity" evidence="1">
    <location>
        <begin position="476"/>
        <end position="546"/>
    </location>
</feature>
<reference evidence="3" key="1">
    <citation type="submission" date="2009-11" db="EMBL/GenBank/DDBJ databases">
        <authorList>
            <consortium name="The Broad Institute Genome Sequencing Platform"/>
            <person name="Ward D."/>
            <person name="Feldgarden M."/>
            <person name="Earl A."/>
            <person name="Young S.K."/>
            <person name="Zeng Q."/>
            <person name="Koehrsen M."/>
            <person name="Alvarado L."/>
            <person name="Berlin A."/>
            <person name="Bochicchio J."/>
            <person name="Borenstein D."/>
            <person name="Chapman S.B."/>
            <person name="Chen Z."/>
            <person name="Engels R."/>
            <person name="Freedman E."/>
            <person name="Gellesch M."/>
            <person name="Goldberg J."/>
            <person name="Griggs A."/>
            <person name="Gujja S."/>
            <person name="Heilman E."/>
            <person name="Heiman D."/>
            <person name="Hepburn T."/>
            <person name="Howarth C."/>
            <person name="Jen D."/>
            <person name="Larson L."/>
            <person name="Lewis B."/>
            <person name="Mehta T."/>
            <person name="Park D."/>
            <person name="Pearson M."/>
            <person name="Roberts A."/>
            <person name="Saif S."/>
            <person name="Shea T."/>
            <person name="Shenoy N."/>
            <person name="Sisk P."/>
            <person name="Stolte C."/>
            <person name="Sykes S."/>
            <person name="Thomson T."/>
            <person name="Walk T."/>
            <person name="White J."/>
            <person name="Yandava C."/>
            <person name="Izard J."/>
            <person name="Baranova O.V."/>
            <person name="Blanton J.M."/>
            <person name="Tanner A.C."/>
            <person name="Dewhirst F.E."/>
            <person name="Haas B."/>
            <person name="Nusbaum C."/>
            <person name="Birren B."/>
        </authorList>
    </citation>
    <scope>NUCLEOTIDE SEQUENCE [LARGE SCALE GENOMIC DNA]</scope>
    <source>
        <strain evidence="3">1-1 BBBD Race 1</strain>
    </source>
</reference>
<reference evidence="4 5" key="3">
    <citation type="journal article" date="2017" name="G3 (Bethesda)">
        <title>Comparative analysis highlights variable genome content of wheat rusts and divergence of the mating loci.</title>
        <authorList>
            <person name="Cuomo C.A."/>
            <person name="Bakkeren G."/>
            <person name="Khalil H.B."/>
            <person name="Panwar V."/>
            <person name="Joly D."/>
            <person name="Linning R."/>
            <person name="Sakthikumar S."/>
            <person name="Song X."/>
            <person name="Adiconis X."/>
            <person name="Fan L."/>
            <person name="Goldberg J.M."/>
            <person name="Levin J.Z."/>
            <person name="Young S."/>
            <person name="Zeng Q."/>
            <person name="Anikster Y."/>
            <person name="Bruce M."/>
            <person name="Wang M."/>
            <person name="Yin C."/>
            <person name="McCallum B."/>
            <person name="Szabo L.J."/>
            <person name="Hulbert S."/>
            <person name="Chen X."/>
            <person name="Fellers J.P."/>
        </authorList>
    </citation>
    <scope>NUCLEOTIDE SEQUENCE</scope>
    <source>
        <strain evidence="4">isolate 1-1 / race 1 (BBBD)</strain>
        <strain evidence="5">Isolate 1-1 / race 1 (BBBD)</strain>
    </source>
</reference>
<feature type="compositionally biased region" description="Polar residues" evidence="1">
    <location>
        <begin position="600"/>
        <end position="616"/>
    </location>
</feature>
<keyword evidence="2" id="KW-0732">Signal</keyword>
<proteinExistence type="predicted"/>
<reference evidence="4" key="4">
    <citation type="submission" date="2025-05" db="UniProtKB">
        <authorList>
            <consortium name="EnsemblFungi"/>
        </authorList>
    </citation>
    <scope>IDENTIFICATION</scope>
    <source>
        <strain evidence="4">isolate 1-1 / race 1 (BBBD)</strain>
    </source>
</reference>
<name>A0A180GS10_PUCT1</name>
<evidence type="ECO:0000313" key="4">
    <source>
        <dbReference type="EnsemblFungi" id="PTTG_26720-t43_1-p1"/>
    </source>
</evidence>
<keyword evidence="5" id="KW-1185">Reference proteome</keyword>
<protein>
    <submittedName>
        <fullName evidence="3 4">Uncharacterized protein</fullName>
    </submittedName>
</protein>
<evidence type="ECO:0000256" key="1">
    <source>
        <dbReference type="SAM" id="MobiDB-lite"/>
    </source>
</evidence>
<feature type="region of interest" description="Disordered" evidence="1">
    <location>
        <begin position="464"/>
        <end position="645"/>
    </location>
</feature>
<feature type="compositionally biased region" description="Low complexity" evidence="1">
    <location>
        <begin position="571"/>
        <end position="599"/>
    </location>
</feature>
<organism evidence="3">
    <name type="scientific">Puccinia triticina (isolate 1-1 / race 1 (BBBD))</name>
    <name type="common">Brown leaf rust fungus</name>
    <dbReference type="NCBI Taxonomy" id="630390"/>
    <lineage>
        <taxon>Eukaryota</taxon>
        <taxon>Fungi</taxon>
        <taxon>Dikarya</taxon>
        <taxon>Basidiomycota</taxon>
        <taxon>Pucciniomycotina</taxon>
        <taxon>Pucciniomycetes</taxon>
        <taxon>Pucciniales</taxon>
        <taxon>Pucciniaceae</taxon>
        <taxon>Puccinia</taxon>
    </lineage>
</organism>
<dbReference type="Proteomes" id="UP000005240">
    <property type="component" value="Unassembled WGS sequence"/>
</dbReference>
<sequence length="942" mass="104674">MALNYFGRGILLLCLLVVIILVSGCKPMYFRHSEPAAEWFPSDPAVLDHDRIFPSGGPSVARAAGQADHHYQPFSANNIHPIGLPAGPSASHDFPLPYNHPAHSQAHGLDMSFVFDELSRPEFGGTMNIARLLELLRDGTQGSEYISADPLHPVGLPTGAPASYIYQTADEEHPTDFPAQGLAMPYDPHGFGPPGFDQHGPAMPYGPHGFGPPGFDQHGPAMPFVSHQLFQPEFGGTQDLDYLAQFLADGIPGPSRLVTPRTLQAPSHSYTIADTDLSRLPVASDYISANRLHPVGLPAVPAASHNHLLPDYHHVQTADEERPGPHPQAHGLDLSFASEKAFRPEFGGKEDIDYLDQFLSDGIPGPDSLVAPRTSESHVPSHVPVASDHISANHLLPVGLPAVPSASHNHLTDYHHVQTANKKLLPHSQVHRLDMPFGSGKVLRPEFGGKEDIDYLQQFLRDGTADPDGLAAARASHTPAHSPQTPSHSPQTPFYSPQAPSHSPQAPSHSPQTPFYSPQAPSRSPQAPSHSPQAPSHSPQAPSHSPQAPPHSPTISGTRPSHEPAVSDYTSSPSPGASSGPPSLYTPSRSPTISATSSSYEPTVSDYTSSPSPGTTSRHKRKPSYKSMHTGRIVKPRNRRPVPHRKLNDVLTSSLTPLTAQADSVVRESEDQRLVLPPMSLREEMMSPRQGITSLRLGRLEFDWRLFAPNTPSDPIQFRENESLQGGARRLPNGKLVILESKFLEYYPDCLRRSKHRPSDGRVYDGNERQRRLALKLPEFEGHEKHWYQRWFHVTGKDFSQNPHLDDFDWARRIFPIYLFYVEMISSIVPREKEEPNMSLATELEQAQTSFNTLTEDYKRGNKPSMDKQIRLIKKQIKRKKVIRLHPLLWRYVRVWMLTCRRGVFQKADEIDKDIHSKIKEFFNNVFYFGYSSLHQSYFSTE</sequence>
<feature type="compositionally biased region" description="Basic residues" evidence="1">
    <location>
        <begin position="632"/>
        <end position="645"/>
    </location>
</feature>
<gene>
    <name evidence="3" type="ORF">PTTG_26720</name>
</gene>
<dbReference type="AlphaFoldDB" id="A0A180GS10"/>